<proteinExistence type="predicted"/>
<protein>
    <submittedName>
        <fullName evidence="1">Uncharacterized protein</fullName>
    </submittedName>
</protein>
<evidence type="ECO:0000313" key="1">
    <source>
        <dbReference type="EMBL" id="RAJ25668.1"/>
    </source>
</evidence>
<accession>A0A1A7R442</accession>
<gene>
    <name evidence="1" type="ORF">LX77_01083</name>
</gene>
<comment type="caution">
    <text evidence="1">The sequence shown here is derived from an EMBL/GenBank/DDBJ whole genome shotgun (WGS) entry which is preliminary data.</text>
</comment>
<keyword evidence="2" id="KW-1185">Reference proteome</keyword>
<dbReference type="Proteomes" id="UP000248987">
    <property type="component" value="Unassembled WGS sequence"/>
</dbReference>
<dbReference type="EMBL" id="QLLQ01000003">
    <property type="protein sequence ID" value="RAJ25668.1"/>
    <property type="molecule type" value="Genomic_DNA"/>
</dbReference>
<name>A0A1A7R442_9FLAO</name>
<sequence>MNSTVTKIFIFTLPQEIIINEAEKKLVCNIVIMPKFDPTKPLMAGAVSFAKSNIQLNAFLVKGNELVPALETHTDSYATVETVLDPVNPDRTALFEEIGTYFKIQDEHGREPIIAIPIKKYLPESYRKAFGFAGTRQGAVSDDSYFCALKENSFKNIDVANKDIVNWAQVMAFCLHQPKLATQMGILYEKVEMELPSSDYFKDGGWVYVDFKVGSSFKDLLPENIQRYSAWIPPVTESRNLFSPVLFPVEEPEAAGPFDAIFDDVLHYSDGFAKIVHSSQPISTDHLGEEASGTAPVTDMGIRLAWDDEQVLEWYNRGLQSQANIVAGNKADTPLVVSKYRIDVAQINPEDISLNSAQLEEKLKDTWKSQVSLTSTNLKTGDIDLGKVDMESGVSVSFAKHGDNGSYWLPAYFTNWNGTCLCIPDPLPEKLNQLDVIKDEMMRNKNENPDDLPKALYTHPKEDQLDLKYGNVYAFRVRLSDISGGGPGPKSNSQNKGEHKIAVQKFKRYVAPQPPTIKIAKDGNSLVIERPRLNYPAVLYTNVDTKKATDELLEDRKELIALRNRDDATRNFHTWLREVSLPDPDVAQVEIVVEINTLDMDREDSYHAITGTTPKEAYVFLYKTFRDFPKYILKHNHPKDVIDLKLDYQDIPVINFLAPDKKFGLVGKINSKKGPLLLPTARDIRITIRSFCPNETSEYFGSEDSRISIPTVQFLRQDPKKLEKEPLLDEPIDSLLSMFFQPQPIITPQFRKEQKTRGKGNATDSDLLDRLAAITSLTHKTGSLTGKDNVRTQMGCSKIINHSVSPDRSSITFASRDDFYHKWINVIQLDLNRDWTWDMLKPDSFKVFRHWKFEGNEDFQEKEELGIIGLTKGLNWQAMNEPNRSFTKLVFIDALDPKPSEGNFPEPIEVRYFIEPQFKQVIKNDVPIEFGFDESSTVKQLTNLLPITTVPAQVPKIVAVGIALSPESPEEELIANRYSETFNRNRYLWVEFDKPLVDNQDMYFARVLSYSPDPMLAALDERLEGTILSDGFLRDGNNPNWTKENWQAYLRNEQPEPPINLDPETVRIVRPGQPFDQSGLDAMQAMIPANAVVPDEKPTHFLLPLPPGVYQDSEELFGFFTYEFRVGHADPKKWSTAQGRYGSPLRVTGVQHPAPSMIVHTMRDRGKILVSTRHAQSFFEGRNVTPSKPRTDIHACLYAQVIQADGVQYRNILLDKLLLLKPFLTLDLDEVEAYNRRKMEKENPEKPFSPPESPVLLAGTPPYSVGFWNMKNIREKLRFLGIDENAPLSVLSIELMPRNDFHNGEIPDSNFSIHPLSPQEVLLDKIRILRTSKLCPVMETCLLEI</sequence>
<reference evidence="1 2" key="1">
    <citation type="submission" date="2018-06" db="EMBL/GenBank/DDBJ databases">
        <title>Genomic Encyclopedia of Archaeal and Bacterial Type Strains, Phase II (KMG-II): from individual species to whole genera.</title>
        <authorList>
            <person name="Goeker M."/>
        </authorList>
    </citation>
    <scope>NUCLEOTIDE SEQUENCE [LARGE SCALE GENOMIC DNA]</scope>
    <source>
        <strain evidence="1 2">DSM 12408</strain>
    </source>
</reference>
<organism evidence="1 2">
    <name type="scientific">Gelidibacter algens</name>
    <dbReference type="NCBI Taxonomy" id="49280"/>
    <lineage>
        <taxon>Bacteria</taxon>
        <taxon>Pseudomonadati</taxon>
        <taxon>Bacteroidota</taxon>
        <taxon>Flavobacteriia</taxon>
        <taxon>Flavobacteriales</taxon>
        <taxon>Flavobacteriaceae</taxon>
        <taxon>Gelidibacter</taxon>
    </lineage>
</organism>
<evidence type="ECO:0000313" key="2">
    <source>
        <dbReference type="Proteomes" id="UP000248987"/>
    </source>
</evidence>